<sequence>MMREDHKEAKPGTDEVKDHGGRGGRRGGHGRHDHDRRGRREDGVEDEHARNFQSAQTFRRGRVLMFLERLQVQRDTLMQQLSKPEFQSIVPIITGELKAVDQMMQEYIHTFELREIENPSVKDPSTTAPSAPHHQDTE</sequence>
<protein>
    <submittedName>
        <fullName evidence="2">Uncharacterized protein</fullName>
    </submittedName>
</protein>
<feature type="compositionally biased region" description="Basic and acidic residues" evidence="1">
    <location>
        <begin position="1"/>
        <end position="21"/>
    </location>
</feature>
<evidence type="ECO:0000256" key="1">
    <source>
        <dbReference type="SAM" id="MobiDB-lite"/>
    </source>
</evidence>
<comment type="caution">
    <text evidence="2">The sequence shown here is derived from an EMBL/GenBank/DDBJ whole genome shotgun (WGS) entry which is preliminary data.</text>
</comment>
<dbReference type="EMBL" id="JARLKZ010000015">
    <property type="protein sequence ID" value="MEC0242092.1"/>
    <property type="molecule type" value="Genomic_DNA"/>
</dbReference>
<proteinExistence type="predicted"/>
<feature type="region of interest" description="Disordered" evidence="1">
    <location>
        <begin position="1"/>
        <end position="56"/>
    </location>
</feature>
<reference evidence="2 3" key="1">
    <citation type="submission" date="2023-03" db="EMBL/GenBank/DDBJ databases">
        <title>Bacillus Genome Sequencing.</title>
        <authorList>
            <person name="Dunlap C."/>
        </authorList>
    </citation>
    <scope>NUCLEOTIDE SEQUENCE [LARGE SCALE GENOMIC DNA]</scope>
    <source>
        <strain evidence="2 3">BD-525</strain>
    </source>
</reference>
<evidence type="ECO:0000313" key="2">
    <source>
        <dbReference type="EMBL" id="MEC0242092.1"/>
    </source>
</evidence>
<name>A0ABU6GVA2_9BACL</name>
<accession>A0ABU6GVA2</accession>
<evidence type="ECO:0000313" key="3">
    <source>
        <dbReference type="Proteomes" id="UP001344632"/>
    </source>
</evidence>
<dbReference type="Proteomes" id="UP001344632">
    <property type="component" value="Unassembled WGS sequence"/>
</dbReference>
<feature type="region of interest" description="Disordered" evidence="1">
    <location>
        <begin position="116"/>
        <end position="138"/>
    </location>
</feature>
<feature type="compositionally biased region" description="Basic and acidic residues" evidence="1">
    <location>
        <begin position="30"/>
        <end position="50"/>
    </location>
</feature>
<keyword evidence="3" id="KW-1185">Reference proteome</keyword>
<organism evidence="2 3">
    <name type="scientific">Paenibacillus dokdonensis</name>
    <dbReference type="NCBI Taxonomy" id="2567944"/>
    <lineage>
        <taxon>Bacteria</taxon>
        <taxon>Bacillati</taxon>
        <taxon>Bacillota</taxon>
        <taxon>Bacilli</taxon>
        <taxon>Bacillales</taxon>
        <taxon>Paenibacillaceae</taxon>
        <taxon>Paenibacillus</taxon>
    </lineage>
</organism>
<gene>
    <name evidence="2" type="ORF">P4H66_20010</name>
</gene>
<dbReference type="RefSeq" id="WP_326089840.1">
    <property type="nucleotide sequence ID" value="NZ_JARLKZ010000015.1"/>
</dbReference>